<dbReference type="EMBL" id="BGPR01009766">
    <property type="protein sequence ID" value="GBN42135.1"/>
    <property type="molecule type" value="Genomic_DNA"/>
</dbReference>
<dbReference type="AlphaFoldDB" id="A0A4Y2NRC3"/>
<protein>
    <submittedName>
        <fullName evidence="1">Uncharacterized protein</fullName>
    </submittedName>
</protein>
<proteinExistence type="predicted"/>
<comment type="caution">
    <text evidence="1">The sequence shown here is derived from an EMBL/GenBank/DDBJ whole genome shotgun (WGS) entry which is preliminary data.</text>
</comment>
<gene>
    <name evidence="1" type="ORF">AVEN_198051_1</name>
</gene>
<dbReference type="OrthoDB" id="6460050at2759"/>
<accession>A0A4Y2NRC3</accession>
<evidence type="ECO:0000313" key="1">
    <source>
        <dbReference type="EMBL" id="GBN42135.1"/>
    </source>
</evidence>
<sequence>MRMYSPRLLQRKGPRYRDEDLIPITLSRQCSIPDNVQDGLVIDRHTGPDHNSAYAKCDTFAHKCKIIPSATFSADHNPPLSGCTLIY</sequence>
<keyword evidence="2" id="KW-1185">Reference proteome</keyword>
<dbReference type="Proteomes" id="UP000499080">
    <property type="component" value="Unassembled WGS sequence"/>
</dbReference>
<organism evidence="1 2">
    <name type="scientific">Araneus ventricosus</name>
    <name type="common">Orbweaver spider</name>
    <name type="synonym">Epeira ventricosa</name>
    <dbReference type="NCBI Taxonomy" id="182803"/>
    <lineage>
        <taxon>Eukaryota</taxon>
        <taxon>Metazoa</taxon>
        <taxon>Ecdysozoa</taxon>
        <taxon>Arthropoda</taxon>
        <taxon>Chelicerata</taxon>
        <taxon>Arachnida</taxon>
        <taxon>Araneae</taxon>
        <taxon>Araneomorphae</taxon>
        <taxon>Entelegynae</taxon>
        <taxon>Araneoidea</taxon>
        <taxon>Araneidae</taxon>
        <taxon>Araneus</taxon>
    </lineage>
</organism>
<evidence type="ECO:0000313" key="2">
    <source>
        <dbReference type="Proteomes" id="UP000499080"/>
    </source>
</evidence>
<reference evidence="1 2" key="1">
    <citation type="journal article" date="2019" name="Sci. Rep.">
        <title>Orb-weaving spider Araneus ventricosus genome elucidates the spidroin gene catalogue.</title>
        <authorList>
            <person name="Kono N."/>
            <person name="Nakamura H."/>
            <person name="Ohtoshi R."/>
            <person name="Moran D.A.P."/>
            <person name="Shinohara A."/>
            <person name="Yoshida Y."/>
            <person name="Fujiwara M."/>
            <person name="Mori M."/>
            <person name="Tomita M."/>
            <person name="Arakawa K."/>
        </authorList>
    </citation>
    <scope>NUCLEOTIDE SEQUENCE [LARGE SCALE GENOMIC DNA]</scope>
</reference>
<name>A0A4Y2NRC3_ARAVE</name>